<protein>
    <submittedName>
        <fullName evidence="2">Uncharacterized protein</fullName>
    </submittedName>
</protein>
<dbReference type="EMBL" id="JAVRRA010013763">
    <property type="protein sequence ID" value="KAK5224013.1"/>
    <property type="molecule type" value="Genomic_DNA"/>
</dbReference>
<organism evidence="2 3">
    <name type="scientific">Cryomyces antarcticus</name>
    <dbReference type="NCBI Taxonomy" id="329879"/>
    <lineage>
        <taxon>Eukaryota</taxon>
        <taxon>Fungi</taxon>
        <taxon>Dikarya</taxon>
        <taxon>Ascomycota</taxon>
        <taxon>Pezizomycotina</taxon>
        <taxon>Dothideomycetes</taxon>
        <taxon>Dothideomycetes incertae sedis</taxon>
        <taxon>Cryomyces</taxon>
    </lineage>
</organism>
<feature type="region of interest" description="Disordered" evidence="1">
    <location>
        <begin position="1"/>
        <end position="28"/>
    </location>
</feature>
<dbReference type="Proteomes" id="UP001357485">
    <property type="component" value="Unassembled WGS sequence"/>
</dbReference>
<comment type="caution">
    <text evidence="2">The sequence shown here is derived from an EMBL/GenBank/DDBJ whole genome shotgun (WGS) entry which is preliminary data.</text>
</comment>
<gene>
    <name evidence="2" type="ORF">LTR16_012783</name>
</gene>
<evidence type="ECO:0000256" key="1">
    <source>
        <dbReference type="SAM" id="MobiDB-lite"/>
    </source>
</evidence>
<name>A0ABR0LRF9_9PEZI</name>
<proteinExistence type="predicted"/>
<reference evidence="2 3" key="1">
    <citation type="submission" date="2023-08" db="EMBL/GenBank/DDBJ databases">
        <title>Black Yeasts Isolated from many extreme environments.</title>
        <authorList>
            <person name="Coleine C."/>
            <person name="Stajich J.E."/>
            <person name="Selbmann L."/>
        </authorList>
    </citation>
    <scope>NUCLEOTIDE SEQUENCE [LARGE SCALE GENOMIC DNA]</scope>
    <source>
        <strain evidence="2 3">CCFEE 536</strain>
    </source>
</reference>
<sequence>NPYRPVSTPATAGSGGLEEMTDTSPITEQMGDFSWTDLDAVGNFAVNGNQGNDPDSLLQGFLPADMGAWDMGNFIAEDLGLSF</sequence>
<keyword evidence="3" id="KW-1185">Reference proteome</keyword>
<evidence type="ECO:0000313" key="3">
    <source>
        <dbReference type="Proteomes" id="UP001357485"/>
    </source>
</evidence>
<evidence type="ECO:0000313" key="2">
    <source>
        <dbReference type="EMBL" id="KAK5224013.1"/>
    </source>
</evidence>
<feature type="non-terminal residue" evidence="2">
    <location>
        <position position="1"/>
    </location>
</feature>
<accession>A0ABR0LRF9</accession>